<keyword evidence="4 6" id="KW-1133">Transmembrane helix</keyword>
<keyword evidence="5 6" id="KW-0472">Membrane</keyword>
<dbReference type="Pfam" id="PF12832">
    <property type="entry name" value="MFS_1_like"/>
    <property type="match status" value="1"/>
</dbReference>
<dbReference type="OMA" id="CEYESSK"/>
<evidence type="ECO:0000256" key="5">
    <source>
        <dbReference type="ARBA" id="ARBA00023136"/>
    </source>
</evidence>
<feature type="transmembrane region" description="Helical" evidence="6">
    <location>
        <begin position="17"/>
        <end position="35"/>
    </location>
</feature>
<comment type="similarity">
    <text evidence="2">Belongs to the major facilitator superfamily. MFSD6 family.</text>
</comment>
<dbReference type="InterPro" id="IPR051717">
    <property type="entry name" value="MFS_MFSD6"/>
</dbReference>
<feature type="transmembrane region" description="Helical" evidence="6">
    <location>
        <begin position="47"/>
        <end position="66"/>
    </location>
</feature>
<keyword evidence="3 6" id="KW-0812">Transmembrane</keyword>
<keyword evidence="9" id="KW-1185">Reference proteome</keyword>
<evidence type="ECO:0000313" key="9">
    <source>
        <dbReference type="Proteomes" id="UP000198287"/>
    </source>
</evidence>
<protein>
    <submittedName>
        <fullName evidence="8">Major facilitator superfamily domain-containing protein 6</fullName>
    </submittedName>
</protein>
<name>A0A226D085_FOLCA</name>
<dbReference type="EMBL" id="LNIX01000048">
    <property type="protein sequence ID" value="OXA38137.1"/>
    <property type="molecule type" value="Genomic_DNA"/>
</dbReference>
<feature type="transmembrane region" description="Helical" evidence="6">
    <location>
        <begin position="416"/>
        <end position="438"/>
    </location>
</feature>
<accession>A0A226D085</accession>
<dbReference type="AlphaFoldDB" id="A0A226D085"/>
<evidence type="ECO:0000256" key="4">
    <source>
        <dbReference type="ARBA" id="ARBA00022989"/>
    </source>
</evidence>
<sequence>MGLDAVNRRLLSPKLHYFLYFGGMASFWPFVTVFAKQLGVTEVPVGLLFTIAPITGLISMPLFGAIADRFKMKKQLFLIFNLINFVVVMLFAFLPTVIPTRNVAFECGVGTSYLLQNRTGFQAGVKNKCNVSEILLSSQSEHSLDLCNLKCDVTHLERQELCQVFLGGHKPSFCGSSGDEHDNEDATSLITLQNLQVKTSHAIIVDEILHLPVAQVVEGEVEFGFSCSEKSILASCEVDCFTNQALDFRLQKIPEASNVYTSRVFWSYVALVLTTWIAFAVVTSVADALCFQSLGDQPHLYGVQRQWGAMGWGLFSLMAGALVDYRSQGSLIKDYSPCFYIIVVLLLLNFLVCYYWEVKEEPKPHSLGKSIWELITNPKIFVFILACIVVGTCTGLLWQFLFWYTEDIASCENMKYIKILQGLISIVQCFGGELPFFYISSWFIKTLGHVHCMTLVLGAFGLRFIIYSLLTNPWHILPVELLQGVTYGIFYSNMASYAYVVSPPGSAATVQGIVGAAFEGIDTEGYRNGHSKLEEMKDMGAGTKLDYDSDT</sequence>
<comment type="caution">
    <text evidence="8">The sequence shown here is derived from an EMBL/GenBank/DDBJ whole genome shotgun (WGS) entry which is preliminary data.</text>
</comment>
<feature type="transmembrane region" description="Helical" evidence="6">
    <location>
        <begin position="450"/>
        <end position="470"/>
    </location>
</feature>
<dbReference type="SUPFAM" id="SSF103473">
    <property type="entry name" value="MFS general substrate transporter"/>
    <property type="match status" value="1"/>
</dbReference>
<organism evidence="8 9">
    <name type="scientific">Folsomia candida</name>
    <name type="common">Springtail</name>
    <dbReference type="NCBI Taxonomy" id="158441"/>
    <lineage>
        <taxon>Eukaryota</taxon>
        <taxon>Metazoa</taxon>
        <taxon>Ecdysozoa</taxon>
        <taxon>Arthropoda</taxon>
        <taxon>Hexapoda</taxon>
        <taxon>Collembola</taxon>
        <taxon>Entomobryomorpha</taxon>
        <taxon>Isotomoidea</taxon>
        <taxon>Isotomidae</taxon>
        <taxon>Proisotominae</taxon>
        <taxon>Folsomia</taxon>
    </lineage>
</organism>
<dbReference type="PANTHER" id="PTHR16172:SF30">
    <property type="entry name" value="SUGAR BABY, ISOFORM C"/>
    <property type="match status" value="1"/>
</dbReference>
<reference evidence="8 9" key="1">
    <citation type="submission" date="2015-12" db="EMBL/GenBank/DDBJ databases">
        <title>The genome of Folsomia candida.</title>
        <authorList>
            <person name="Faddeeva A."/>
            <person name="Derks M.F."/>
            <person name="Anvar Y."/>
            <person name="Smit S."/>
            <person name="Van Straalen N."/>
            <person name="Roelofs D."/>
        </authorList>
    </citation>
    <scope>NUCLEOTIDE SEQUENCE [LARGE SCALE GENOMIC DNA]</scope>
    <source>
        <strain evidence="8 9">VU population</strain>
        <tissue evidence="8">Whole body</tissue>
    </source>
</reference>
<feature type="transmembrane region" description="Helical" evidence="6">
    <location>
        <begin position="339"/>
        <end position="358"/>
    </location>
</feature>
<feature type="transmembrane region" description="Helical" evidence="6">
    <location>
        <begin position="265"/>
        <end position="286"/>
    </location>
</feature>
<evidence type="ECO:0000256" key="1">
    <source>
        <dbReference type="ARBA" id="ARBA00004141"/>
    </source>
</evidence>
<proteinExistence type="inferred from homology"/>
<dbReference type="OrthoDB" id="515887at2759"/>
<dbReference type="Gene3D" id="1.20.1250.20">
    <property type="entry name" value="MFS general substrate transporter like domains"/>
    <property type="match status" value="3"/>
</dbReference>
<dbReference type="GO" id="GO:0016020">
    <property type="term" value="C:membrane"/>
    <property type="evidence" value="ECO:0007669"/>
    <property type="project" value="UniProtKB-SubCell"/>
</dbReference>
<feature type="transmembrane region" description="Helical" evidence="6">
    <location>
        <begin position="78"/>
        <end position="98"/>
    </location>
</feature>
<feature type="transmembrane region" description="Helical" evidence="6">
    <location>
        <begin position="379"/>
        <end position="404"/>
    </location>
</feature>
<evidence type="ECO:0000313" key="8">
    <source>
        <dbReference type="EMBL" id="OXA38137.1"/>
    </source>
</evidence>
<evidence type="ECO:0000256" key="6">
    <source>
        <dbReference type="SAM" id="Phobius"/>
    </source>
</evidence>
<evidence type="ECO:0000259" key="7">
    <source>
        <dbReference type="Pfam" id="PF12832"/>
    </source>
</evidence>
<feature type="transmembrane region" description="Helical" evidence="6">
    <location>
        <begin position="307"/>
        <end position="327"/>
    </location>
</feature>
<dbReference type="Proteomes" id="UP000198287">
    <property type="component" value="Unassembled WGS sequence"/>
</dbReference>
<gene>
    <name evidence="8" type="ORF">Fcan01_27123</name>
</gene>
<comment type="subcellular location">
    <subcellularLocation>
        <location evidence="1">Membrane</location>
        <topology evidence="1">Multi-pass membrane protein</topology>
    </subcellularLocation>
</comment>
<evidence type="ECO:0000256" key="3">
    <source>
        <dbReference type="ARBA" id="ARBA00022692"/>
    </source>
</evidence>
<dbReference type="PANTHER" id="PTHR16172">
    <property type="entry name" value="MAJOR FACILITATOR SUPERFAMILY DOMAIN-CONTAINING PROTEIN 6-LIKE"/>
    <property type="match status" value="1"/>
</dbReference>
<feature type="domain" description="Major facilitator superfamily associated" evidence="7">
    <location>
        <begin position="13"/>
        <end position="521"/>
    </location>
</feature>
<dbReference type="InterPro" id="IPR024989">
    <property type="entry name" value="MFS_assoc_dom"/>
</dbReference>
<dbReference type="InterPro" id="IPR036259">
    <property type="entry name" value="MFS_trans_sf"/>
</dbReference>
<evidence type="ECO:0000256" key="2">
    <source>
        <dbReference type="ARBA" id="ARBA00005241"/>
    </source>
</evidence>